<comment type="caution">
    <text evidence="10">The sequence shown here is derived from an EMBL/GenBank/DDBJ whole genome shotgun (WGS) entry which is preliminary data.</text>
</comment>
<evidence type="ECO:0000256" key="8">
    <source>
        <dbReference type="RuleBase" id="RU362041"/>
    </source>
</evidence>
<keyword evidence="4 8" id="KW-0496">Mitochondrion</keyword>
<dbReference type="EMBL" id="JAAAUY010001806">
    <property type="protein sequence ID" value="KAF9318821.1"/>
    <property type="molecule type" value="Genomic_DNA"/>
</dbReference>
<dbReference type="GO" id="GO:0042720">
    <property type="term" value="C:mitochondrial inner membrane peptidase complex"/>
    <property type="evidence" value="ECO:0007669"/>
    <property type="project" value="TreeGrafter"/>
</dbReference>
<organism evidence="10 11">
    <name type="scientific">Podila minutissima</name>
    <dbReference type="NCBI Taxonomy" id="64525"/>
    <lineage>
        <taxon>Eukaryota</taxon>
        <taxon>Fungi</taxon>
        <taxon>Fungi incertae sedis</taxon>
        <taxon>Mucoromycota</taxon>
        <taxon>Mortierellomycotina</taxon>
        <taxon>Mortierellomycetes</taxon>
        <taxon>Mortierellales</taxon>
        <taxon>Mortierellaceae</taxon>
        <taxon>Podila</taxon>
    </lineage>
</organism>
<dbReference type="SUPFAM" id="SSF51735">
    <property type="entry name" value="NAD(P)-binding Rossmann-fold domains"/>
    <property type="match status" value="1"/>
</dbReference>
<dbReference type="GO" id="GO:0006627">
    <property type="term" value="P:protein processing involved in protein targeting to mitochondrion"/>
    <property type="evidence" value="ECO:0007669"/>
    <property type="project" value="TreeGrafter"/>
</dbReference>
<feature type="active site" evidence="7">
    <location>
        <position position="35"/>
    </location>
</feature>
<evidence type="ECO:0000313" key="10">
    <source>
        <dbReference type="EMBL" id="KAF9318821.1"/>
    </source>
</evidence>
<name>A0A9P5SCG9_9FUNG</name>
<dbReference type="CDD" id="cd06530">
    <property type="entry name" value="S26_SPase_I"/>
    <property type="match status" value="1"/>
</dbReference>
<keyword evidence="8" id="KW-0645">Protease</keyword>
<dbReference type="Pfam" id="PF00106">
    <property type="entry name" value="adh_short"/>
    <property type="match status" value="1"/>
</dbReference>
<evidence type="ECO:0000256" key="2">
    <source>
        <dbReference type="ARBA" id="ARBA00022792"/>
    </source>
</evidence>
<evidence type="ECO:0000256" key="1">
    <source>
        <dbReference type="ARBA" id="ARBA00004273"/>
    </source>
</evidence>
<dbReference type="Gene3D" id="2.10.109.10">
    <property type="entry name" value="Umud Fragment, subunit A"/>
    <property type="match status" value="1"/>
</dbReference>
<reference evidence="10" key="1">
    <citation type="journal article" date="2020" name="Fungal Divers.">
        <title>Resolving the Mortierellaceae phylogeny through synthesis of multi-gene phylogenetics and phylogenomics.</title>
        <authorList>
            <person name="Vandepol N."/>
            <person name="Liber J."/>
            <person name="Desiro A."/>
            <person name="Na H."/>
            <person name="Kennedy M."/>
            <person name="Barry K."/>
            <person name="Grigoriev I.V."/>
            <person name="Miller A.N."/>
            <person name="O'Donnell K."/>
            <person name="Stajich J.E."/>
            <person name="Bonito G."/>
        </authorList>
    </citation>
    <scope>NUCLEOTIDE SEQUENCE</scope>
    <source>
        <strain evidence="10">NVP1</strain>
    </source>
</reference>
<dbReference type="SUPFAM" id="SSF51306">
    <property type="entry name" value="LexA/Signal peptidase"/>
    <property type="match status" value="1"/>
</dbReference>
<keyword evidence="3 8" id="KW-0378">Hydrolase</keyword>
<dbReference type="InterPro" id="IPR000223">
    <property type="entry name" value="Pept_S26A_signal_pept_1"/>
</dbReference>
<sequence length="342" mass="37721">MSRYLKGAAIVVQVACGIQLFKENIAEFTWCFGPSMLPTLNMTGDIVGYESLTQRFSKLETGDLVVAVSPRDPSKLICKRIIGVAGDKVCIDPVSVHRQYITVPPGHYWLMGDNLNNSTDSREYGPVSGGLILGRIFARVWPSPKWIGNGMEEILEFSYTKLILGDIDVKDGQELAKELKQDKQEPTAHFVQCDVTTHAQLASLFTAAQDKFGRPDIVINNAGIVEHMPLHMDEEGAWQKVIQMDLVAVVEGTRLDIETLRKQAHGEGCHHQHSICGWPASLPSGTDVHYGKHGVVGLTRPFKGVEVDGLKIRVNAIAPTFGSLPRSASGCRFRCRWCLLSK</sequence>
<dbReference type="Gene3D" id="3.40.50.720">
    <property type="entry name" value="NAD(P)-binding Rossmann-like Domain"/>
    <property type="match status" value="1"/>
</dbReference>
<dbReference type="GO" id="GO:0006465">
    <property type="term" value="P:signal peptide processing"/>
    <property type="evidence" value="ECO:0007669"/>
    <property type="project" value="InterPro"/>
</dbReference>
<protein>
    <recommendedName>
        <fullName evidence="8">Mitochondrial inner membrane protease subunit</fullName>
        <ecNumber evidence="8">3.4.21.-</ecNumber>
    </recommendedName>
</protein>
<dbReference type="Proteomes" id="UP000696485">
    <property type="component" value="Unassembled WGS sequence"/>
</dbReference>
<feature type="active site" evidence="7">
    <location>
        <position position="79"/>
    </location>
</feature>
<evidence type="ECO:0000259" key="9">
    <source>
        <dbReference type="Pfam" id="PF10502"/>
    </source>
</evidence>
<dbReference type="InterPro" id="IPR036291">
    <property type="entry name" value="NAD(P)-bd_dom_sf"/>
</dbReference>
<comment type="subcellular location">
    <subcellularLocation>
        <location evidence="1 8">Mitochondrion inner membrane</location>
    </subcellularLocation>
</comment>
<dbReference type="AlphaFoldDB" id="A0A9P5SCG9"/>
<evidence type="ECO:0000256" key="3">
    <source>
        <dbReference type="ARBA" id="ARBA00022801"/>
    </source>
</evidence>
<dbReference type="PRINTS" id="PR00727">
    <property type="entry name" value="LEADERPTASE"/>
</dbReference>
<evidence type="ECO:0000256" key="6">
    <source>
        <dbReference type="ARBA" id="ARBA00038445"/>
    </source>
</evidence>
<dbReference type="PANTHER" id="PTHR12383:SF16">
    <property type="entry name" value="MITOCHONDRIAL INNER MEMBRANE PROTEASE SUBUNIT 1"/>
    <property type="match status" value="1"/>
</dbReference>
<dbReference type="Pfam" id="PF10502">
    <property type="entry name" value="Peptidase_S26"/>
    <property type="match status" value="2"/>
</dbReference>
<dbReference type="EC" id="3.4.21.-" evidence="8"/>
<dbReference type="NCBIfam" id="TIGR02227">
    <property type="entry name" value="sigpep_I_bact"/>
    <property type="match status" value="1"/>
</dbReference>
<feature type="domain" description="Peptidase S26" evidence="9">
    <location>
        <begin position="100"/>
        <end position="141"/>
    </location>
</feature>
<evidence type="ECO:0000256" key="4">
    <source>
        <dbReference type="ARBA" id="ARBA00023128"/>
    </source>
</evidence>
<proteinExistence type="inferred from homology"/>
<dbReference type="InterPro" id="IPR052064">
    <property type="entry name" value="Mito_IMP1_subunit"/>
</dbReference>
<keyword evidence="11" id="KW-1185">Reference proteome</keyword>
<evidence type="ECO:0000256" key="5">
    <source>
        <dbReference type="ARBA" id="ARBA00023136"/>
    </source>
</evidence>
<evidence type="ECO:0000256" key="7">
    <source>
        <dbReference type="PIRSR" id="PIRSR600223-1"/>
    </source>
</evidence>
<keyword evidence="2 8" id="KW-0999">Mitochondrion inner membrane</keyword>
<keyword evidence="5" id="KW-0472">Membrane</keyword>
<dbReference type="InterPro" id="IPR019533">
    <property type="entry name" value="Peptidase_S26"/>
</dbReference>
<dbReference type="InterPro" id="IPR036286">
    <property type="entry name" value="LexA/Signal_pep-like_sf"/>
</dbReference>
<dbReference type="InterPro" id="IPR002347">
    <property type="entry name" value="SDR_fam"/>
</dbReference>
<accession>A0A9P5SCG9</accession>
<dbReference type="GO" id="GO:0004252">
    <property type="term" value="F:serine-type endopeptidase activity"/>
    <property type="evidence" value="ECO:0007669"/>
    <property type="project" value="InterPro"/>
</dbReference>
<gene>
    <name evidence="10" type="primary">IMMP1L</name>
    <name evidence="10" type="ORF">BG006_003125</name>
</gene>
<dbReference type="PANTHER" id="PTHR12383">
    <property type="entry name" value="PROTEASE FAMILY S26 MITOCHONDRIAL INNER MEMBRANE PROTEASE-RELATED"/>
    <property type="match status" value="1"/>
</dbReference>
<evidence type="ECO:0000313" key="11">
    <source>
        <dbReference type="Proteomes" id="UP000696485"/>
    </source>
</evidence>
<comment type="similarity">
    <text evidence="6">Belongs to the peptidase S26 family. IMP1 subfamily.</text>
</comment>
<feature type="domain" description="Peptidase S26" evidence="9">
    <location>
        <begin position="25"/>
        <end position="92"/>
    </location>
</feature>